<name>A0A077F844_9PSED</name>
<dbReference type="PROSITE" id="PS51257">
    <property type="entry name" value="PROKAR_LIPOPROTEIN"/>
    <property type="match status" value="1"/>
</dbReference>
<organism evidence="1 2">
    <name type="scientific">Pseudomonas alkylphenolica</name>
    <dbReference type="NCBI Taxonomy" id="237609"/>
    <lineage>
        <taxon>Bacteria</taxon>
        <taxon>Pseudomonadati</taxon>
        <taxon>Pseudomonadota</taxon>
        <taxon>Gammaproteobacteria</taxon>
        <taxon>Pseudomonadales</taxon>
        <taxon>Pseudomonadaceae</taxon>
        <taxon>Pseudomonas</taxon>
    </lineage>
</organism>
<gene>
    <name evidence="1" type="ORF">PSAKL28_03040</name>
</gene>
<dbReference type="EMBL" id="CP009048">
    <property type="protein sequence ID" value="AIL59541.1"/>
    <property type="molecule type" value="Genomic_DNA"/>
</dbReference>
<dbReference type="RefSeq" id="WP_038605721.1">
    <property type="nucleotide sequence ID" value="NZ_CP009048.1"/>
</dbReference>
<sequence>MSNSLKWRVALLLAVALLGGCGPSYTYRYSPPPSVMGMNCINSCASERNHCKQMARLQENSEQALYQANLRSYQYCQAGKSKKDAHKSCYYPSYPYSSGSSFSCGNDYDSCYQACGGTIQRILIKD</sequence>
<dbReference type="AlphaFoldDB" id="A0A077F844"/>
<protein>
    <recommendedName>
        <fullName evidence="3">Lipoprotein</fullName>
    </recommendedName>
</protein>
<evidence type="ECO:0000313" key="2">
    <source>
        <dbReference type="Proteomes" id="UP000028931"/>
    </source>
</evidence>
<dbReference type="OrthoDB" id="6892079at2"/>
<dbReference type="Proteomes" id="UP000028931">
    <property type="component" value="Chromosome"/>
</dbReference>
<proteinExistence type="predicted"/>
<evidence type="ECO:0008006" key="3">
    <source>
        <dbReference type="Google" id="ProtNLM"/>
    </source>
</evidence>
<dbReference type="eggNOG" id="ENOG5033BDW">
    <property type="taxonomic scope" value="Bacteria"/>
</dbReference>
<accession>A0A077F844</accession>
<dbReference type="KEGG" id="palk:PSAKL28_03040"/>
<dbReference type="HOGENOM" id="CLU_153745_1_0_6"/>
<reference evidence="1 2" key="1">
    <citation type="submission" date="2014-07" db="EMBL/GenBank/DDBJ databases">
        <authorList>
            <person name="Lee K."/>
            <person name="Lim J.Y."/>
            <person name="Hwang I."/>
        </authorList>
    </citation>
    <scope>NUCLEOTIDE SEQUENCE [LARGE SCALE GENOMIC DNA]</scope>
    <source>
        <strain evidence="1 2">KL28</strain>
    </source>
</reference>
<evidence type="ECO:0000313" key="1">
    <source>
        <dbReference type="EMBL" id="AIL59541.1"/>
    </source>
</evidence>